<feature type="region of interest" description="Disordered" evidence="7">
    <location>
        <begin position="1986"/>
        <end position="2029"/>
    </location>
</feature>
<gene>
    <name evidence="11" type="ORF">INT47_003658</name>
</gene>
<evidence type="ECO:0000259" key="10">
    <source>
        <dbReference type="PROSITE" id="PS51194"/>
    </source>
</evidence>
<protein>
    <submittedName>
        <fullName evidence="11">Uncharacterized protein</fullName>
    </submittedName>
</protein>
<feature type="compositionally biased region" description="Basic and acidic residues" evidence="7">
    <location>
        <begin position="1791"/>
        <end position="1802"/>
    </location>
</feature>
<dbReference type="Gene3D" id="1.10.10.60">
    <property type="entry name" value="Homeodomain-like"/>
    <property type="match status" value="2"/>
</dbReference>
<feature type="domain" description="Chromo" evidence="8">
    <location>
        <begin position="424"/>
        <end position="490"/>
    </location>
</feature>
<dbReference type="PANTHER" id="PTHR45623">
    <property type="entry name" value="CHROMODOMAIN-HELICASE-DNA-BINDING PROTEIN 3-RELATED-RELATED"/>
    <property type="match status" value="1"/>
</dbReference>
<feature type="compositionally biased region" description="Low complexity" evidence="7">
    <location>
        <begin position="153"/>
        <end position="169"/>
    </location>
</feature>
<feature type="compositionally biased region" description="Basic and acidic residues" evidence="7">
    <location>
        <begin position="1842"/>
        <end position="1855"/>
    </location>
</feature>
<dbReference type="Gene3D" id="3.40.50.10810">
    <property type="entry name" value="Tandem AAA-ATPase domain"/>
    <property type="match status" value="1"/>
</dbReference>
<evidence type="ECO:0000313" key="12">
    <source>
        <dbReference type="Proteomes" id="UP000603453"/>
    </source>
</evidence>
<feature type="region of interest" description="Disordered" evidence="7">
    <location>
        <begin position="1736"/>
        <end position="1855"/>
    </location>
</feature>
<feature type="region of interest" description="Disordered" evidence="7">
    <location>
        <begin position="1355"/>
        <end position="1418"/>
    </location>
</feature>
<feature type="compositionally biased region" description="Acidic residues" evidence="7">
    <location>
        <begin position="1763"/>
        <end position="1782"/>
    </location>
</feature>
<dbReference type="InterPro" id="IPR027417">
    <property type="entry name" value="P-loop_NTPase"/>
</dbReference>
<dbReference type="OrthoDB" id="5857104at2759"/>
<feature type="region of interest" description="Disordered" evidence="7">
    <location>
        <begin position="1566"/>
        <end position="1591"/>
    </location>
</feature>
<dbReference type="CDD" id="cd18793">
    <property type="entry name" value="SF2_C_SNF"/>
    <property type="match status" value="1"/>
</dbReference>
<feature type="compositionally biased region" description="Low complexity" evidence="7">
    <location>
        <begin position="176"/>
        <end position="229"/>
    </location>
</feature>
<sequence length="2113" mass="245455">MAQQRDGFQNFMSNSAYSMNSPNQPQQQPLPPQQQQQPSTNPNMINLQQPTQVYNANVDPNFVYQQQQFFQQQRSPQQATPQQLQQQQLNYLRAQQQQQQQLNYNPANNPAAFNAYQRPPVPAQPSPQQQISPMLVNNTSPIVNRQAMYSNSMMSQMQSPQQPQQMRPQFVAGYSQQQQQQGRPYPTPQQQLSPQALQAYQQQLQRQQMQRQLMMQQQQHQHQQHQHQQGGYDQRFHNLQPHPNQQQQLMMQHQMQQQHQIQLQQHLHQQQQLQQRHLAEQQQRPKRPSRNAAKKKRVYDASSDEEEDFDLESEESDNGADSEFDDSDGGEKSKKKGQAVAEPEEPVMIPMGTGVFERILNYRKNAKTGQEELLIKYKNTSFLHVEWVPLKQIESEHLGKHRVKKFLQKYYAEGEKGEDFKDYLKMDRVIDDGELEDPHTGESRVYYLVKWNNSFYDASTWETEEDVRKCDSVLLDEFISRKIIPPEKAGPCPPRPDVTQFTHYAVSPPYKYNNTLRPYQLEGLNWLRYCYYTFRSCILADEMGLGKTVQSVALLNDIYNNLHIRGPFLIIAPLSTIPHWTRAFNAWTDLNVIDFRGSTMARNLIVETEFHYQDIEGNIIPGKYKFDVLITTYEMASAGAMTLKDIPWRCGVFDEAHRLKNKNSKVLEILRTFYMDHKLLLTGTPLQNNLGELYSLLQFMQPDIYNDEAYFFSEYGSLKTAHEVEKLQALLQPIMLRRFKEDVEKTIPVKEETVIEVELTNPQKKWYRAILEKNFSFLKKGSKTNKEMPHLRNIMMQLRKCCIHPYLLEGAEDVIVSECNATGQQEQFNCLVQSSGKLVLIDKLLRKLIQGNHKVLIFSQFTSCLDILADYLRGRSYAYERIDGSVPGDQRQAAIDRFSTLPIEESFVFLLCTRAGGVGINLTAADTCIIFDSDWNPQNDLQAQARCHRIGQTKPVQIYRLICANTYEKDMFDRAGMKLGLDKAVMGTHDDGNANKTTELGRKEIEDLLKKGAYGAMLDDEASAKFCEEDIDQILERRTTVIKHEGNEKGSVFSKATFSAAVDDDNIGVDLDDPDFWEKWAAKAHIDTTELPDENTLIVSLPRKRRQVQRFGTRPADGSYSSNDNADDSDAAYEEEAEPKASLRRGGGRSDQIRPWTLSEKTKYERKLMIYGYGSWDLMVAHFPRRTEKDLKAVTRALMRKVLPTLENVKKTTEEDRKLVQDIKNILINDARDEVKKNETVPYIGATKKQIAEFRSFLIQAPEDYIDHIERKGRNFLLRIQMLHLIRDKIVPTDWEEAKALEMPKVTGSPPAPWWGENEDRCLLLGICKHGYQQYLAMRNDPEFTFYGRKYDDSQSGVLEDDDAAPSTDKNDDADNSSRQTSLEPTPLTPKKNILKRDEDSDYEDKHDKDYSDDEEYDGKQKVYVWPSKADIGMRLRRIIAAFLRERANSTRKRKLQEKVEKKENDRQSRQRQKESRAAQRQRSKQNEVSNRWTKKNKSDFLKTLMSFGVERDEDDFNWSRFKEIAGLEKKTDDSLTLHYRDTHAACEEAVKRYLSEGGQIAPAAGADMETPVSSPKDNMDAASRESSVELNDSFKDDTDNVVPYDKARRALKRIEQMNTIREKVIIHPDLDTLLLKARKTSGLPTWWEVPKHDKALLEAICKHGIGRTDLIVEDPELPFYHVKQALIEDGDETEGDDDENKSDSRFVWPRDLVVARRIDSLCDLVLNPKPLTIRQTRKRKSTAGADSRKKIKTTDPMKNEDLLSEEEMDEDEEEEEEEEEGNVPTPAADDISKKPQEEVHQARQYYAESRAEHPYQYRAEYRHEEVPRPQTHAEPQAAEQSRIETHYHTDPRHINESRHVAEPHRAAEPHQVLEPRYVAEPHHVAEPHPVAEPHHVAEPRQVAEPHHVAEARHLPEPHHVAEARHLPEPHHAAEARYAAESRYAAETRHATDPRHVEPQYHSEVRHAEPRHAEAQYQTEVRHAEPRHAEAHYQSEIRRSEPQYQSEVRRTEPQYQSESRHIESQYHAQARHIEPQYHAQPRHVEAQYHVEPQYAERQYQRVVEPHHTERPYHIEAHHSERQYHVEPQYRAEAQHVEPHLVEPKEKEETRSDE</sequence>
<dbReference type="GO" id="GO:0140658">
    <property type="term" value="F:ATP-dependent chromatin remodeler activity"/>
    <property type="evidence" value="ECO:0007669"/>
    <property type="project" value="TreeGrafter"/>
</dbReference>
<comment type="caution">
    <text evidence="11">The sequence shown here is derived from an EMBL/GenBank/DDBJ whole genome shotgun (WGS) entry which is preliminary data.</text>
</comment>
<dbReference type="Gene3D" id="3.40.50.300">
    <property type="entry name" value="P-loop containing nucleotide triphosphate hydrolases"/>
    <property type="match status" value="1"/>
</dbReference>
<dbReference type="SMART" id="SM00298">
    <property type="entry name" value="CHROMO"/>
    <property type="match status" value="2"/>
</dbReference>
<feature type="compositionally biased region" description="Basic and acidic residues" evidence="7">
    <location>
        <begin position="1747"/>
        <end position="1762"/>
    </location>
</feature>
<evidence type="ECO:0000256" key="7">
    <source>
        <dbReference type="SAM" id="MobiDB-lite"/>
    </source>
</evidence>
<feature type="compositionally biased region" description="Polar residues" evidence="7">
    <location>
        <begin position="1"/>
        <end position="19"/>
    </location>
</feature>
<proteinExistence type="predicted"/>
<evidence type="ECO:0000256" key="5">
    <source>
        <dbReference type="ARBA" id="ARBA00022840"/>
    </source>
</evidence>
<dbReference type="EMBL" id="JAEPRD010000029">
    <property type="protein sequence ID" value="KAG2206716.1"/>
    <property type="molecule type" value="Genomic_DNA"/>
</dbReference>
<feature type="region of interest" description="Disordered" evidence="7">
    <location>
        <begin position="1925"/>
        <end position="1956"/>
    </location>
</feature>
<feature type="compositionally biased region" description="Basic and acidic residues" evidence="7">
    <location>
        <begin position="1457"/>
        <end position="1478"/>
    </location>
</feature>
<dbReference type="InterPro" id="IPR000953">
    <property type="entry name" value="Chromo/chromo_shadow_dom"/>
</dbReference>
<dbReference type="PROSITE" id="PS51194">
    <property type="entry name" value="HELICASE_CTER"/>
    <property type="match status" value="1"/>
</dbReference>
<dbReference type="PROSITE" id="PS51192">
    <property type="entry name" value="HELICASE_ATP_BIND_1"/>
    <property type="match status" value="1"/>
</dbReference>
<feature type="domain" description="Chromo" evidence="8">
    <location>
        <begin position="354"/>
        <end position="418"/>
    </location>
</feature>
<dbReference type="InterPro" id="IPR000330">
    <property type="entry name" value="SNF2_N"/>
</dbReference>
<dbReference type="InterPro" id="IPR056342">
    <property type="entry name" value="HTH_CHD6-9"/>
</dbReference>
<feature type="compositionally biased region" description="Basic and acidic residues" evidence="7">
    <location>
        <begin position="1395"/>
        <end position="1410"/>
    </location>
</feature>
<dbReference type="Pfam" id="PF23078">
    <property type="entry name" value="HTH_CHD6-9"/>
    <property type="match status" value="1"/>
</dbReference>
<dbReference type="GO" id="GO:0003682">
    <property type="term" value="F:chromatin binding"/>
    <property type="evidence" value="ECO:0007669"/>
    <property type="project" value="TreeGrafter"/>
</dbReference>
<dbReference type="SUPFAM" id="SSF54160">
    <property type="entry name" value="Chromo domain-like"/>
    <property type="match status" value="2"/>
</dbReference>
<dbReference type="CDD" id="cd00167">
    <property type="entry name" value="SANT"/>
    <property type="match status" value="1"/>
</dbReference>
<evidence type="ECO:0000256" key="4">
    <source>
        <dbReference type="ARBA" id="ARBA00022801"/>
    </source>
</evidence>
<accession>A0A8H7RBR8</accession>
<feature type="compositionally biased region" description="Basic and acidic residues" evidence="7">
    <location>
        <begin position="1578"/>
        <end position="1591"/>
    </location>
</feature>
<evidence type="ECO:0000256" key="2">
    <source>
        <dbReference type="ARBA" id="ARBA00022737"/>
    </source>
</evidence>
<name>A0A8H7RBR8_9FUNG</name>
<keyword evidence="4" id="KW-0378">Hydrolase</keyword>
<evidence type="ECO:0000256" key="3">
    <source>
        <dbReference type="ARBA" id="ARBA00022741"/>
    </source>
</evidence>
<feature type="compositionally biased region" description="Low complexity" evidence="7">
    <location>
        <begin position="105"/>
        <end position="118"/>
    </location>
</feature>
<feature type="region of interest" description="Disordered" evidence="7">
    <location>
        <begin position="153"/>
        <end position="346"/>
    </location>
</feature>
<dbReference type="InterPro" id="IPR023780">
    <property type="entry name" value="Chromo_domain"/>
</dbReference>
<keyword evidence="3" id="KW-0547">Nucleotide-binding</keyword>
<feature type="compositionally biased region" description="Low complexity" evidence="7">
    <location>
        <begin position="20"/>
        <end position="43"/>
    </location>
</feature>
<dbReference type="InterPro" id="IPR016197">
    <property type="entry name" value="Chromo-like_dom_sf"/>
</dbReference>
<feature type="compositionally biased region" description="Basic and acidic residues" evidence="7">
    <location>
        <begin position="1986"/>
        <end position="2024"/>
    </location>
</feature>
<comment type="subcellular location">
    <subcellularLocation>
        <location evidence="1">Nucleus</location>
    </subcellularLocation>
</comment>
<keyword evidence="5" id="KW-0067">ATP-binding</keyword>
<keyword evidence="2" id="KW-0677">Repeat</keyword>
<dbReference type="PROSITE" id="PS50013">
    <property type="entry name" value="CHROMO_2"/>
    <property type="match status" value="2"/>
</dbReference>
<feature type="compositionally biased region" description="Acidic residues" evidence="7">
    <location>
        <begin position="1125"/>
        <end position="1137"/>
    </location>
</feature>
<dbReference type="InterPro" id="IPR049730">
    <property type="entry name" value="SNF2/RAD54-like_C"/>
</dbReference>
<dbReference type="Proteomes" id="UP000603453">
    <property type="component" value="Unassembled WGS sequence"/>
</dbReference>
<dbReference type="GO" id="GO:0016887">
    <property type="term" value="F:ATP hydrolysis activity"/>
    <property type="evidence" value="ECO:0007669"/>
    <property type="project" value="TreeGrafter"/>
</dbReference>
<dbReference type="SUPFAM" id="SSF52540">
    <property type="entry name" value="P-loop containing nucleoside triphosphate hydrolases"/>
    <property type="match status" value="2"/>
</dbReference>
<evidence type="ECO:0000313" key="11">
    <source>
        <dbReference type="EMBL" id="KAG2206716.1"/>
    </source>
</evidence>
<dbReference type="SMART" id="SM00487">
    <property type="entry name" value="DEXDc"/>
    <property type="match status" value="1"/>
</dbReference>
<evidence type="ECO:0000259" key="9">
    <source>
        <dbReference type="PROSITE" id="PS51192"/>
    </source>
</evidence>
<feature type="domain" description="Helicase ATP-binding" evidence="9">
    <location>
        <begin position="528"/>
        <end position="703"/>
    </location>
</feature>
<dbReference type="PANTHER" id="PTHR45623:SF11">
    <property type="entry name" value="KISMET, ISOFORM C"/>
    <property type="match status" value="1"/>
</dbReference>
<keyword evidence="12" id="KW-1185">Reference proteome</keyword>
<dbReference type="GO" id="GO:0003677">
    <property type="term" value="F:DNA binding"/>
    <property type="evidence" value="ECO:0007669"/>
    <property type="project" value="TreeGrafter"/>
</dbReference>
<feature type="region of interest" description="Disordered" evidence="7">
    <location>
        <begin position="105"/>
        <end position="133"/>
    </location>
</feature>
<dbReference type="GO" id="GO:0000785">
    <property type="term" value="C:chromatin"/>
    <property type="evidence" value="ECO:0007669"/>
    <property type="project" value="TreeGrafter"/>
</dbReference>
<feature type="domain" description="Helicase C-terminal" evidence="10">
    <location>
        <begin position="840"/>
        <end position="992"/>
    </location>
</feature>
<dbReference type="InterPro" id="IPR001005">
    <property type="entry name" value="SANT/Myb"/>
</dbReference>
<evidence type="ECO:0000256" key="1">
    <source>
        <dbReference type="ARBA" id="ARBA00004123"/>
    </source>
</evidence>
<keyword evidence="6" id="KW-0539">Nucleus</keyword>
<feature type="region of interest" description="Disordered" evidence="7">
    <location>
        <begin position="1108"/>
        <end position="1154"/>
    </location>
</feature>
<dbReference type="SMART" id="SM00490">
    <property type="entry name" value="HELICc"/>
    <property type="match status" value="1"/>
</dbReference>
<dbReference type="Pfam" id="PF00271">
    <property type="entry name" value="Helicase_C"/>
    <property type="match status" value="1"/>
</dbReference>
<feature type="compositionally biased region" description="Basic and acidic residues" evidence="7">
    <location>
        <begin position="1810"/>
        <end position="1828"/>
    </location>
</feature>
<dbReference type="Pfam" id="PF00385">
    <property type="entry name" value="Chromo"/>
    <property type="match status" value="1"/>
</dbReference>
<reference evidence="11" key="1">
    <citation type="submission" date="2020-12" db="EMBL/GenBank/DDBJ databases">
        <title>Metabolic potential, ecology and presence of endohyphal bacteria is reflected in genomic diversity of Mucoromycotina.</title>
        <authorList>
            <person name="Muszewska A."/>
            <person name="Okrasinska A."/>
            <person name="Steczkiewicz K."/>
            <person name="Drgas O."/>
            <person name="Orlowska M."/>
            <person name="Perlinska-Lenart U."/>
            <person name="Aleksandrzak-Piekarczyk T."/>
            <person name="Szatraj K."/>
            <person name="Zielenkiewicz U."/>
            <person name="Pilsyk S."/>
            <person name="Malc E."/>
            <person name="Mieczkowski P."/>
            <person name="Kruszewska J.S."/>
            <person name="Biernat P."/>
            <person name="Pawlowska J."/>
        </authorList>
    </citation>
    <scope>NUCLEOTIDE SEQUENCE</scope>
    <source>
        <strain evidence="11">WA0000017839</strain>
    </source>
</reference>
<dbReference type="GO" id="GO:0005634">
    <property type="term" value="C:nucleus"/>
    <property type="evidence" value="ECO:0007669"/>
    <property type="project" value="UniProtKB-SubCell"/>
</dbReference>
<organism evidence="11 12">
    <name type="scientific">Mucor saturninus</name>
    <dbReference type="NCBI Taxonomy" id="64648"/>
    <lineage>
        <taxon>Eukaryota</taxon>
        <taxon>Fungi</taxon>
        <taxon>Fungi incertae sedis</taxon>
        <taxon>Mucoromycota</taxon>
        <taxon>Mucoromycotina</taxon>
        <taxon>Mucoromycetes</taxon>
        <taxon>Mucorales</taxon>
        <taxon>Mucorineae</taxon>
        <taxon>Mucoraceae</taxon>
        <taxon>Mucor</taxon>
    </lineage>
</organism>
<dbReference type="GO" id="GO:0005524">
    <property type="term" value="F:ATP binding"/>
    <property type="evidence" value="ECO:0007669"/>
    <property type="project" value="UniProtKB-KW"/>
</dbReference>
<dbReference type="GO" id="GO:0042393">
    <property type="term" value="F:histone binding"/>
    <property type="evidence" value="ECO:0007669"/>
    <property type="project" value="TreeGrafter"/>
</dbReference>
<dbReference type="Gene3D" id="2.40.50.40">
    <property type="match status" value="2"/>
</dbReference>
<feature type="compositionally biased region" description="Basic and acidic residues" evidence="7">
    <location>
        <begin position="2063"/>
        <end position="2113"/>
    </location>
</feature>
<dbReference type="GO" id="GO:0010468">
    <property type="term" value="P:regulation of gene expression"/>
    <property type="evidence" value="ECO:0007669"/>
    <property type="project" value="TreeGrafter"/>
</dbReference>
<feature type="compositionally biased region" description="Acidic residues" evidence="7">
    <location>
        <begin position="302"/>
        <end position="328"/>
    </location>
</feature>
<feature type="region of interest" description="Disordered" evidence="7">
    <location>
        <begin position="2052"/>
        <end position="2113"/>
    </location>
</feature>
<dbReference type="Pfam" id="PF00176">
    <property type="entry name" value="SNF2-rel_dom"/>
    <property type="match status" value="1"/>
</dbReference>
<feature type="compositionally biased region" description="Low complexity" evidence="7">
    <location>
        <begin position="245"/>
        <end position="282"/>
    </location>
</feature>
<feature type="region of interest" description="Disordered" evidence="7">
    <location>
        <begin position="1451"/>
        <end position="1493"/>
    </location>
</feature>
<dbReference type="InterPro" id="IPR001650">
    <property type="entry name" value="Helicase_C-like"/>
</dbReference>
<dbReference type="InterPro" id="IPR038718">
    <property type="entry name" value="SNF2-like_sf"/>
</dbReference>
<feature type="region of interest" description="Disordered" evidence="7">
    <location>
        <begin position="1"/>
        <end position="46"/>
    </location>
</feature>
<feature type="compositionally biased region" description="Basic residues" evidence="7">
    <location>
        <begin position="284"/>
        <end position="297"/>
    </location>
</feature>
<evidence type="ECO:0000256" key="6">
    <source>
        <dbReference type="ARBA" id="ARBA00023242"/>
    </source>
</evidence>
<evidence type="ECO:0000259" key="8">
    <source>
        <dbReference type="PROSITE" id="PS50013"/>
    </source>
</evidence>
<dbReference type="InterPro" id="IPR014001">
    <property type="entry name" value="Helicase_ATP-bd"/>
</dbReference>